<evidence type="ECO:0000313" key="3">
    <source>
        <dbReference type="RefSeq" id="XP_014681936.1"/>
    </source>
</evidence>
<reference evidence="3" key="1">
    <citation type="submission" date="2025-08" db="UniProtKB">
        <authorList>
            <consortium name="RefSeq"/>
        </authorList>
    </citation>
    <scope>IDENTIFICATION</scope>
</reference>
<evidence type="ECO:0000313" key="2">
    <source>
        <dbReference type="Proteomes" id="UP000695022"/>
    </source>
</evidence>
<feature type="transmembrane region" description="Helical" evidence="1">
    <location>
        <begin position="70"/>
        <end position="93"/>
    </location>
</feature>
<dbReference type="Pfam" id="PF07690">
    <property type="entry name" value="MFS_1"/>
    <property type="match status" value="1"/>
</dbReference>
<keyword evidence="1" id="KW-1133">Transmembrane helix</keyword>
<feature type="transmembrane region" description="Helical" evidence="1">
    <location>
        <begin position="155"/>
        <end position="174"/>
    </location>
</feature>
<dbReference type="Gene3D" id="1.20.1250.20">
    <property type="entry name" value="MFS general substrate transporter like domains"/>
    <property type="match status" value="1"/>
</dbReference>
<feature type="transmembrane region" description="Helical" evidence="1">
    <location>
        <begin position="99"/>
        <end position="119"/>
    </location>
</feature>
<dbReference type="GeneID" id="106821580"/>
<dbReference type="Proteomes" id="UP000695022">
    <property type="component" value="Unplaced"/>
</dbReference>
<dbReference type="PANTHER" id="PTHR11360:SF284">
    <property type="entry name" value="EG:103B4.3 PROTEIN-RELATED"/>
    <property type="match status" value="1"/>
</dbReference>
<accession>A0ABM1FBW5</accession>
<keyword evidence="1" id="KW-0812">Transmembrane</keyword>
<keyword evidence="2" id="KW-1185">Reference proteome</keyword>
<dbReference type="SUPFAM" id="SSF103473">
    <property type="entry name" value="MFS general substrate transporter"/>
    <property type="match status" value="1"/>
</dbReference>
<gene>
    <name evidence="3" type="primary">LOC106821580</name>
</gene>
<organism evidence="2 3">
    <name type="scientific">Priapulus caudatus</name>
    <name type="common">Priapulid worm</name>
    <dbReference type="NCBI Taxonomy" id="37621"/>
    <lineage>
        <taxon>Eukaryota</taxon>
        <taxon>Metazoa</taxon>
        <taxon>Ecdysozoa</taxon>
        <taxon>Scalidophora</taxon>
        <taxon>Priapulida</taxon>
        <taxon>Priapulimorpha</taxon>
        <taxon>Priapulimorphida</taxon>
        <taxon>Priapulidae</taxon>
        <taxon>Priapulus</taxon>
    </lineage>
</organism>
<name>A0ABM1FBW5_PRICU</name>
<feature type="transmembrane region" description="Helical" evidence="1">
    <location>
        <begin position="236"/>
        <end position="259"/>
    </location>
</feature>
<dbReference type="InterPro" id="IPR011701">
    <property type="entry name" value="MFS"/>
</dbReference>
<evidence type="ECO:0000256" key="1">
    <source>
        <dbReference type="SAM" id="Phobius"/>
    </source>
</evidence>
<dbReference type="InterPro" id="IPR036259">
    <property type="entry name" value="MFS_trans_sf"/>
</dbReference>
<dbReference type="InterPro" id="IPR050327">
    <property type="entry name" value="Proton-linked_MCT"/>
</dbReference>
<dbReference type="PANTHER" id="PTHR11360">
    <property type="entry name" value="MONOCARBOXYLATE TRANSPORTER"/>
    <property type="match status" value="1"/>
</dbReference>
<protein>
    <submittedName>
        <fullName evidence="3">Monocarboxylate transporter 12-like</fullName>
    </submittedName>
</protein>
<proteinExistence type="predicted"/>
<sequence>MNETSKKNRAVSVSASDIDADAEDDIVATQTVDSVAKSSDAGFGRSMIYTPSQVIGALYFDKKRTLATGLIMAAMSVGALIGPLLCVVLIEIYTWHGTMFILGGMYLQTVAAAAMFRVIPRAAKEELKKRRKDRNTRFIMSITDMIKFGVHCLSNLLNVFGRSILITFCVLLGIKRGMSLTRAAQMLTMLQVSNAISRFLVAAVGDRRWFPRHLVLGFTDLAGFLMGYTGDVGSVFTLSGISYIVSASLIGGALFVDYWQKHMRREPPRLARRETVNTKLEETRSVP</sequence>
<keyword evidence="1" id="KW-0472">Membrane</keyword>
<dbReference type="RefSeq" id="XP_014681936.1">
    <property type="nucleotide sequence ID" value="XM_014826450.1"/>
</dbReference>